<dbReference type="Proteomes" id="UP000286415">
    <property type="component" value="Unassembled WGS sequence"/>
</dbReference>
<dbReference type="InParanoid" id="A0A3R7CSH7"/>
<feature type="compositionally biased region" description="Basic and acidic residues" evidence="1">
    <location>
        <begin position="168"/>
        <end position="184"/>
    </location>
</feature>
<evidence type="ECO:0000313" key="3">
    <source>
        <dbReference type="Proteomes" id="UP000286415"/>
    </source>
</evidence>
<feature type="region of interest" description="Disordered" evidence="1">
    <location>
        <begin position="133"/>
        <end position="184"/>
    </location>
</feature>
<dbReference type="OrthoDB" id="10051416at2759"/>
<reference evidence="2 3" key="1">
    <citation type="journal article" date="2018" name="Biotechnol. Adv.">
        <title>Improved genomic resources and new bioinformatic workflow for the carcinogenic parasite Clonorchis sinensis: Biotechnological implications.</title>
        <authorList>
            <person name="Wang D."/>
            <person name="Korhonen P.K."/>
            <person name="Gasser R.B."/>
            <person name="Young N.D."/>
        </authorList>
    </citation>
    <scope>NUCLEOTIDE SEQUENCE [LARGE SCALE GENOMIC DNA]</scope>
    <source>
        <strain evidence="2">Cs-k2</strain>
    </source>
</reference>
<organism evidence="2 3">
    <name type="scientific">Clonorchis sinensis</name>
    <name type="common">Chinese liver fluke</name>
    <dbReference type="NCBI Taxonomy" id="79923"/>
    <lineage>
        <taxon>Eukaryota</taxon>
        <taxon>Metazoa</taxon>
        <taxon>Spiralia</taxon>
        <taxon>Lophotrochozoa</taxon>
        <taxon>Platyhelminthes</taxon>
        <taxon>Trematoda</taxon>
        <taxon>Digenea</taxon>
        <taxon>Opisthorchiida</taxon>
        <taxon>Opisthorchiata</taxon>
        <taxon>Opisthorchiidae</taxon>
        <taxon>Clonorchis</taxon>
    </lineage>
</organism>
<keyword evidence="3" id="KW-1185">Reference proteome</keyword>
<sequence>MKLTCPCAVPLQEQPYDVDSHWLTNVRRKFDSVSTKCYEPFEEKYAIQLFAICDGASECIHLHYVVNSGARWFKWLERQFNDRKVRPTSASRLSLSRLGQPGRITALVLPSDVMAARHRKGVTAEQYSYEVGRDLRRKENQSAKTETAIHTTAADSRGGGNHQASQREQNRGCETGEHMESGLR</sequence>
<evidence type="ECO:0000256" key="1">
    <source>
        <dbReference type="SAM" id="MobiDB-lite"/>
    </source>
</evidence>
<protein>
    <submittedName>
        <fullName evidence="2">Uncharacterized protein</fullName>
    </submittedName>
</protein>
<name>A0A3R7CSH7_CLOSI</name>
<dbReference type="AlphaFoldDB" id="A0A3R7CSH7"/>
<feature type="compositionally biased region" description="Polar residues" evidence="1">
    <location>
        <begin position="142"/>
        <end position="154"/>
    </location>
</feature>
<dbReference type="EMBL" id="NIRI02000042">
    <property type="protein sequence ID" value="KAG5449768.1"/>
    <property type="molecule type" value="Genomic_DNA"/>
</dbReference>
<evidence type="ECO:0000313" key="2">
    <source>
        <dbReference type="EMBL" id="KAG5449768.1"/>
    </source>
</evidence>
<reference evidence="2 3" key="2">
    <citation type="journal article" date="2021" name="Genomics">
        <title>High-quality reference genome for Clonorchis sinensis.</title>
        <authorList>
            <person name="Young N.D."/>
            <person name="Stroehlein A.J."/>
            <person name="Kinkar L."/>
            <person name="Wang T."/>
            <person name="Sohn W.M."/>
            <person name="Chang B.C.H."/>
            <person name="Kaur P."/>
            <person name="Weisz D."/>
            <person name="Dudchenko O."/>
            <person name="Aiden E.L."/>
            <person name="Korhonen P.K."/>
            <person name="Gasser R.B."/>
        </authorList>
    </citation>
    <scope>NUCLEOTIDE SEQUENCE [LARGE SCALE GENOMIC DNA]</scope>
    <source>
        <strain evidence="2">Cs-k2</strain>
    </source>
</reference>
<proteinExistence type="predicted"/>
<accession>A0A3R7CSH7</accession>
<gene>
    <name evidence="2" type="ORF">CSKR_109570</name>
</gene>
<comment type="caution">
    <text evidence="2">The sequence shown here is derived from an EMBL/GenBank/DDBJ whole genome shotgun (WGS) entry which is preliminary data.</text>
</comment>